<feature type="domain" description="Erythromycin biosynthesis protein CIII-like C-terminal" evidence="2">
    <location>
        <begin position="304"/>
        <end position="424"/>
    </location>
</feature>
<dbReference type="Pfam" id="PF03033">
    <property type="entry name" value="Glyco_transf_28"/>
    <property type="match status" value="1"/>
</dbReference>
<dbReference type="PANTHER" id="PTHR48050">
    <property type="entry name" value="STEROL 3-BETA-GLUCOSYLTRANSFERASE"/>
    <property type="match status" value="1"/>
</dbReference>
<dbReference type="RefSeq" id="WP_207139224.1">
    <property type="nucleotide sequence ID" value="NZ_JAEKJZ010000001.1"/>
</dbReference>
<dbReference type="GO" id="GO:0005975">
    <property type="term" value="P:carbohydrate metabolic process"/>
    <property type="evidence" value="ECO:0007669"/>
    <property type="project" value="InterPro"/>
</dbReference>
<gene>
    <name evidence="3" type="ORF">JF539_04965</name>
</gene>
<dbReference type="InterPro" id="IPR002213">
    <property type="entry name" value="UDP_glucos_trans"/>
</dbReference>
<dbReference type="SUPFAM" id="SSF53756">
    <property type="entry name" value="UDP-Glycosyltransferase/glycogen phosphorylase"/>
    <property type="match status" value="1"/>
</dbReference>
<dbReference type="InterPro" id="IPR004276">
    <property type="entry name" value="GlycoTrans_28_N"/>
</dbReference>
<dbReference type="InterPro" id="IPR050426">
    <property type="entry name" value="Glycosyltransferase_28"/>
</dbReference>
<feature type="domain" description="Glycosyltransferase family 28 N-terminal" evidence="1">
    <location>
        <begin position="8"/>
        <end position="109"/>
    </location>
</feature>
<dbReference type="GO" id="GO:0016758">
    <property type="term" value="F:hexosyltransferase activity"/>
    <property type="evidence" value="ECO:0007669"/>
    <property type="project" value="InterPro"/>
</dbReference>
<proteinExistence type="predicted"/>
<dbReference type="PANTHER" id="PTHR48050:SF13">
    <property type="entry name" value="STEROL 3-BETA-GLUCOSYLTRANSFERASE UGT80A2"/>
    <property type="match status" value="1"/>
</dbReference>
<comment type="caution">
    <text evidence="3">The sequence shown here is derived from an EMBL/GenBank/DDBJ whole genome shotgun (WGS) entry which is preliminary data.</text>
</comment>
<dbReference type="Gene3D" id="3.40.50.2000">
    <property type="entry name" value="Glycogen Phosphorylase B"/>
    <property type="match status" value="2"/>
</dbReference>
<dbReference type="GO" id="GO:0008194">
    <property type="term" value="F:UDP-glycosyltransferase activity"/>
    <property type="evidence" value="ECO:0007669"/>
    <property type="project" value="InterPro"/>
</dbReference>
<dbReference type="Proteomes" id="UP000664096">
    <property type="component" value="Unassembled WGS sequence"/>
</dbReference>
<dbReference type="EMBL" id="JAEKJZ010000001">
    <property type="protein sequence ID" value="MBN9669678.1"/>
    <property type="molecule type" value="Genomic_DNA"/>
</dbReference>
<evidence type="ECO:0000259" key="1">
    <source>
        <dbReference type="Pfam" id="PF03033"/>
    </source>
</evidence>
<evidence type="ECO:0000259" key="2">
    <source>
        <dbReference type="Pfam" id="PF06722"/>
    </source>
</evidence>
<dbReference type="Pfam" id="PF06722">
    <property type="entry name" value="EryCIII-like_C"/>
    <property type="match status" value="1"/>
</dbReference>
<dbReference type="AlphaFoldDB" id="A0A939EB32"/>
<protein>
    <submittedName>
        <fullName evidence="3">Glycosyltransferase family 1 protein</fullName>
    </submittedName>
</protein>
<organism evidence="3 4">
    <name type="scientific">Roseibium aggregatum</name>
    <dbReference type="NCBI Taxonomy" id="187304"/>
    <lineage>
        <taxon>Bacteria</taxon>
        <taxon>Pseudomonadati</taxon>
        <taxon>Pseudomonadota</taxon>
        <taxon>Alphaproteobacteria</taxon>
        <taxon>Hyphomicrobiales</taxon>
        <taxon>Stappiaceae</taxon>
        <taxon>Roseibium</taxon>
    </lineage>
</organism>
<dbReference type="InterPro" id="IPR010610">
    <property type="entry name" value="EryCIII-like_C"/>
</dbReference>
<sequence length="434" mass="46692">MSAPKPKIMIASLGTRGDVQPYAALARELTDLGAEVVLSTGEGFEDMIERAGARARPVPVNYQTLLQMPEVRQALFSFRGKIAAARHSLRLQKETARVLWETGLEEKPDLILFNLKAAVMTLVGRRLNVPALPTVLQPVTTPTGDFPVPLFALPDFGSYLNRKSYGAARKLIKVGLAPLMSAVKSHAPAEFAMAGDLIDGHTPEGGRTLGLQAFSRALVPEPEDWPADDWICGYWFTRPEPDYRPPADLSAFLEAGPAPIYIGFGSMPSEAPKDLKQTILVALKETGQRAVLATGWGGLESDDLYGALSGNVFLLDKAPHSWLFPKCRAVVHHGGAGTTHEGLRWGKPTLVCPFFADQPFWGERINRVGAGPAPIPRKRLTADSLAEALKDLEDKTFQDGARCAAEIMAGEPGVSGTAERLLALAGPIGKSSVS</sequence>
<accession>A0A939EB32</accession>
<dbReference type="FunFam" id="3.40.50.2000:FF:000009">
    <property type="entry name" value="Sterol 3-beta-glucosyltransferase UGT80A2"/>
    <property type="match status" value="1"/>
</dbReference>
<name>A0A939EB32_9HYPH</name>
<evidence type="ECO:0000313" key="3">
    <source>
        <dbReference type="EMBL" id="MBN9669678.1"/>
    </source>
</evidence>
<evidence type="ECO:0000313" key="4">
    <source>
        <dbReference type="Proteomes" id="UP000664096"/>
    </source>
</evidence>
<dbReference type="CDD" id="cd03784">
    <property type="entry name" value="GT1_Gtf-like"/>
    <property type="match status" value="1"/>
</dbReference>
<dbReference type="GO" id="GO:0033072">
    <property type="term" value="P:vancomycin biosynthetic process"/>
    <property type="evidence" value="ECO:0007669"/>
    <property type="project" value="UniProtKB-ARBA"/>
</dbReference>
<reference evidence="3" key="1">
    <citation type="submission" date="2020-12" db="EMBL/GenBank/DDBJ databases">
        <title>Oil enriched cultivation method for isolating marine PHA-producing bacteria.</title>
        <authorList>
            <person name="Zheng W."/>
            <person name="Yu S."/>
            <person name="Huang Y."/>
        </authorList>
    </citation>
    <scope>NUCLEOTIDE SEQUENCE</scope>
    <source>
        <strain evidence="3">SY-2-12</strain>
    </source>
</reference>